<keyword evidence="3" id="KW-1185">Reference proteome</keyword>
<evidence type="ECO:0000256" key="1">
    <source>
        <dbReference type="SAM" id="SignalP"/>
    </source>
</evidence>
<reference evidence="2 3" key="1">
    <citation type="journal article" date="2005" name="Nature">
        <title>The genome of the social amoeba Dictyostelium discoideum.</title>
        <authorList>
            <consortium name="The Dictyostelium discoideum Sequencing Consortium"/>
            <person name="Eichinger L."/>
            <person name="Pachebat J.A."/>
            <person name="Glockner G."/>
            <person name="Rajandream M.A."/>
            <person name="Sucgang R."/>
            <person name="Berriman M."/>
            <person name="Song J."/>
            <person name="Olsen R."/>
            <person name="Szafranski K."/>
            <person name="Xu Q."/>
            <person name="Tunggal B."/>
            <person name="Kummerfeld S."/>
            <person name="Madera M."/>
            <person name="Konfortov B.A."/>
            <person name="Rivero F."/>
            <person name="Bankier A.T."/>
            <person name="Lehmann R."/>
            <person name="Hamlin N."/>
            <person name="Davies R."/>
            <person name="Gaudet P."/>
            <person name="Fey P."/>
            <person name="Pilcher K."/>
            <person name="Chen G."/>
            <person name="Saunders D."/>
            <person name="Sodergren E."/>
            <person name="Davis P."/>
            <person name="Kerhornou A."/>
            <person name="Nie X."/>
            <person name="Hall N."/>
            <person name="Anjard C."/>
            <person name="Hemphill L."/>
            <person name="Bason N."/>
            <person name="Farbrother P."/>
            <person name="Desany B."/>
            <person name="Just E."/>
            <person name="Morio T."/>
            <person name="Rost R."/>
            <person name="Churcher C."/>
            <person name="Cooper J."/>
            <person name="Haydock S."/>
            <person name="van Driessche N."/>
            <person name="Cronin A."/>
            <person name="Goodhead I."/>
            <person name="Muzny D."/>
            <person name="Mourier T."/>
            <person name="Pain A."/>
            <person name="Lu M."/>
            <person name="Harper D."/>
            <person name="Lindsay R."/>
            <person name="Hauser H."/>
            <person name="James K."/>
            <person name="Quiles M."/>
            <person name="Madan Babu M."/>
            <person name="Saito T."/>
            <person name="Buchrieser C."/>
            <person name="Wardroper A."/>
            <person name="Felder M."/>
            <person name="Thangavelu M."/>
            <person name="Johnson D."/>
            <person name="Knights A."/>
            <person name="Loulseged H."/>
            <person name="Mungall K."/>
            <person name="Oliver K."/>
            <person name="Price C."/>
            <person name="Quail M.A."/>
            <person name="Urushihara H."/>
            <person name="Hernandez J."/>
            <person name="Rabbinowitsch E."/>
            <person name="Steffen D."/>
            <person name="Sanders M."/>
            <person name="Ma J."/>
            <person name="Kohara Y."/>
            <person name="Sharp S."/>
            <person name="Simmonds M."/>
            <person name="Spiegler S."/>
            <person name="Tivey A."/>
            <person name="Sugano S."/>
            <person name="White B."/>
            <person name="Walker D."/>
            <person name="Woodward J."/>
            <person name="Winckler T."/>
            <person name="Tanaka Y."/>
            <person name="Shaulsky G."/>
            <person name="Schleicher M."/>
            <person name="Weinstock G."/>
            <person name="Rosenthal A."/>
            <person name="Cox E.C."/>
            <person name="Chisholm R.L."/>
            <person name="Gibbs R."/>
            <person name="Loomis W.F."/>
            <person name="Platzer M."/>
            <person name="Kay R.R."/>
            <person name="Williams J."/>
            <person name="Dear P.H."/>
            <person name="Noegel A.A."/>
            <person name="Barrell B."/>
            <person name="Kuspa A."/>
        </authorList>
    </citation>
    <scope>NUCLEOTIDE SEQUENCE [LARGE SCALE GENOMIC DNA]</scope>
    <source>
        <strain evidence="2 3">AX4</strain>
    </source>
</reference>
<dbReference type="GeneID" id="8619903"/>
<evidence type="ECO:0000313" key="2">
    <source>
        <dbReference type="EMBL" id="EAL69796.1"/>
    </source>
</evidence>
<proteinExistence type="predicted"/>
<dbReference type="AlphaFoldDB" id="Q86I69"/>
<dbReference type="PaxDb" id="44689-DDB0167381"/>
<dbReference type="KEGG" id="ddi:DDB_G0275031"/>
<protein>
    <submittedName>
        <fullName evidence="2">Uncharacterized protein</fullName>
    </submittedName>
</protein>
<evidence type="ECO:0000313" key="3">
    <source>
        <dbReference type="Proteomes" id="UP000002195"/>
    </source>
</evidence>
<name>Q86I69_DICDI</name>
<dbReference type="InParanoid" id="Q86I69"/>
<gene>
    <name evidence="2" type="ORF">DDB_G0275031</name>
</gene>
<dbReference type="EMBL" id="AAFI02000013">
    <property type="protein sequence ID" value="EAL69796.1"/>
    <property type="molecule type" value="Genomic_DNA"/>
</dbReference>
<accession>Q86I69</accession>
<dbReference type="Proteomes" id="UP000002195">
    <property type="component" value="Unassembled WGS sequence"/>
</dbReference>
<keyword evidence="1" id="KW-0732">Signal</keyword>
<dbReference type="PhylomeDB" id="Q86I69"/>
<dbReference type="VEuPathDB" id="AmoebaDB:DDB_G0275031"/>
<dbReference type="dictyBase" id="DDB_G0275031"/>
<organism evidence="2 3">
    <name type="scientific">Dictyostelium discoideum</name>
    <name type="common">Social amoeba</name>
    <dbReference type="NCBI Taxonomy" id="44689"/>
    <lineage>
        <taxon>Eukaryota</taxon>
        <taxon>Amoebozoa</taxon>
        <taxon>Evosea</taxon>
        <taxon>Eumycetozoa</taxon>
        <taxon>Dictyostelia</taxon>
        <taxon>Dictyosteliales</taxon>
        <taxon>Dictyosteliaceae</taxon>
        <taxon>Dictyostelium</taxon>
    </lineage>
</organism>
<accession>Q553V9</accession>
<feature type="chain" id="PRO_5004300749" evidence="1">
    <location>
        <begin position="21"/>
        <end position="70"/>
    </location>
</feature>
<feature type="signal peptide" evidence="1">
    <location>
        <begin position="1"/>
        <end position="20"/>
    </location>
</feature>
<sequence length="70" mass="7733">MNKIILIALLLSIAISGAFCSITECIKHCEDTYDLCVTHYTTPLPPIETCALALGDCLYYCKYPYLSPSP</sequence>
<dbReference type="RefSeq" id="XP_643852.1">
    <property type="nucleotide sequence ID" value="XM_638760.1"/>
</dbReference>
<dbReference type="HOGENOM" id="CLU_2563207_0_0_1"/>
<comment type="caution">
    <text evidence="2">The sequence shown here is derived from an EMBL/GenBank/DDBJ whole genome shotgun (WGS) entry which is preliminary data.</text>
</comment>